<dbReference type="EMBL" id="CABFNB010000139">
    <property type="protein sequence ID" value="VTZ64724.1"/>
    <property type="molecule type" value="Genomic_DNA"/>
</dbReference>
<organism evidence="1">
    <name type="scientific">Sinorhizobium medicae</name>
    <dbReference type="NCBI Taxonomy" id="110321"/>
    <lineage>
        <taxon>Bacteria</taxon>
        <taxon>Pseudomonadati</taxon>
        <taxon>Pseudomonadota</taxon>
        <taxon>Alphaproteobacteria</taxon>
        <taxon>Hyphomicrobiales</taxon>
        <taxon>Rhizobiaceae</taxon>
        <taxon>Sinorhizobium/Ensifer group</taxon>
        <taxon>Sinorhizobium</taxon>
    </lineage>
</organism>
<name>A0A508X4K9_9HYPH</name>
<protein>
    <submittedName>
        <fullName evidence="1">Uncharacterized protein</fullName>
    </submittedName>
</protein>
<dbReference type="Proteomes" id="UP000507954">
    <property type="component" value="Unassembled WGS sequence"/>
</dbReference>
<gene>
    <name evidence="1" type="ORF">EMEDMD4_70027</name>
</gene>
<accession>A0A508X4K9</accession>
<sequence length="68" mass="7913">MTLKQRPATQTVPQKVHARNRLVQGFHACRAERAVLPVQMNRQHRDTALGLFFESVTFHVFRTDSPRQ</sequence>
<proteinExistence type="predicted"/>
<reference evidence="1" key="1">
    <citation type="submission" date="2019-06" db="EMBL/GenBank/DDBJ databases">
        <authorList>
            <person name="Le Quere A."/>
            <person name="Colella S."/>
        </authorList>
    </citation>
    <scope>NUCLEOTIDE SEQUENCE</scope>
    <source>
        <strain evidence="1">EmedicaeMD41</strain>
    </source>
</reference>
<dbReference type="AlphaFoldDB" id="A0A508X4K9"/>
<evidence type="ECO:0000313" key="1">
    <source>
        <dbReference type="EMBL" id="VTZ64724.1"/>
    </source>
</evidence>